<dbReference type="OrthoDB" id="552353at2"/>
<reference evidence="4" key="1">
    <citation type="submission" date="2018-01" db="EMBL/GenBank/DDBJ databases">
        <authorList>
            <person name="Peeters C."/>
        </authorList>
    </citation>
    <scope>NUCLEOTIDE SEQUENCE [LARGE SCALE GENOMIC DNA]</scope>
</reference>
<evidence type="ECO:0000256" key="2">
    <source>
        <dbReference type="SAM" id="SignalP"/>
    </source>
</evidence>
<name>A0A2U3I2Q6_9BURK</name>
<keyword evidence="4" id="KW-1185">Reference proteome</keyword>
<keyword evidence="2" id="KW-0732">Signal</keyword>
<feature type="transmembrane region" description="Helical" evidence="1">
    <location>
        <begin position="39"/>
        <end position="61"/>
    </location>
</feature>
<keyword evidence="1" id="KW-0812">Transmembrane</keyword>
<dbReference type="AlphaFoldDB" id="A0A2U3I2Q6"/>
<evidence type="ECO:0000313" key="3">
    <source>
        <dbReference type="EMBL" id="SPB14413.1"/>
    </source>
</evidence>
<protein>
    <submittedName>
        <fullName evidence="3">Sulfoxide reductase heme-binding subunit YedZ</fullName>
    </submittedName>
</protein>
<feature type="signal peptide" evidence="2">
    <location>
        <begin position="1"/>
        <end position="20"/>
    </location>
</feature>
<evidence type="ECO:0000256" key="1">
    <source>
        <dbReference type="SAM" id="Phobius"/>
    </source>
</evidence>
<feature type="transmembrane region" description="Helical" evidence="1">
    <location>
        <begin position="114"/>
        <end position="134"/>
    </location>
</feature>
<dbReference type="EMBL" id="OGTP01000004">
    <property type="protein sequence ID" value="SPB14413.1"/>
    <property type="molecule type" value="Genomic_DNA"/>
</dbReference>
<feature type="transmembrane region" description="Helical" evidence="1">
    <location>
        <begin position="169"/>
        <end position="189"/>
    </location>
</feature>
<keyword evidence="1" id="KW-1133">Transmembrane helix</keyword>
<gene>
    <name evidence="3" type="primary">yedZ</name>
    <name evidence="3" type="ORF">NOV72_01655</name>
</gene>
<feature type="transmembrane region" description="Helical" evidence="1">
    <location>
        <begin position="146"/>
        <end position="163"/>
    </location>
</feature>
<feature type="transmembrane region" description="Helical" evidence="1">
    <location>
        <begin position="73"/>
        <end position="94"/>
    </location>
</feature>
<evidence type="ECO:0000313" key="4">
    <source>
        <dbReference type="Proteomes" id="UP000238169"/>
    </source>
</evidence>
<accession>A0A2U3I2Q6</accession>
<organism evidence="3 4">
    <name type="scientific">Caballeronia novacaledonica</name>
    <dbReference type="NCBI Taxonomy" id="1544861"/>
    <lineage>
        <taxon>Bacteria</taxon>
        <taxon>Pseudomonadati</taxon>
        <taxon>Pseudomonadota</taxon>
        <taxon>Betaproteobacteria</taxon>
        <taxon>Burkholderiales</taxon>
        <taxon>Burkholderiaceae</taxon>
        <taxon>Caballeronia</taxon>
    </lineage>
</organism>
<sequence length="197" mass="21357">MTRWNLFVVLIVIVSLFATAAYALAPDQVQSLQYAVRATARTSFVLFLAVFMAGSLARLWPSAITGALAGERRYIGLSFAFSHLLHAVALVVYVRTAPEAFWAGRTPATNIPGSIGYLMILLLALTSFAVPARLVGPANWKRLHRTGVWILAIIFAGSFFTRAHQHAGYVVPGAIMVAAMLLRVATGLAPRISRSNF</sequence>
<feature type="chain" id="PRO_5015539834" evidence="2">
    <location>
        <begin position="21"/>
        <end position="197"/>
    </location>
</feature>
<dbReference type="Proteomes" id="UP000238169">
    <property type="component" value="Unassembled WGS sequence"/>
</dbReference>
<keyword evidence="1" id="KW-0472">Membrane</keyword>
<proteinExistence type="predicted"/>
<dbReference type="RefSeq" id="WP_106854129.1">
    <property type="nucleotide sequence ID" value="NZ_OGTP01000004.1"/>
</dbReference>